<keyword evidence="2" id="KW-1185">Reference proteome</keyword>
<dbReference type="AlphaFoldDB" id="A0A2X0MR99"/>
<protein>
    <submittedName>
        <fullName evidence="1">BZ3500_MvSof-1268-A1-R1_Chr11-3g03522 protein</fullName>
    </submittedName>
</protein>
<reference evidence="2" key="1">
    <citation type="submission" date="2016-10" db="EMBL/GenBank/DDBJ databases">
        <authorList>
            <person name="Jeantristanb JTB J.-T."/>
            <person name="Ricardo R."/>
        </authorList>
    </citation>
    <scope>NUCLEOTIDE SEQUENCE [LARGE SCALE GENOMIC DNA]</scope>
</reference>
<gene>
    <name evidence="1" type="ORF">BZ3500_MVSOF-1268-A1-R1_CHR11-3G03522</name>
</gene>
<accession>A0A2X0MR99</accession>
<sequence>MYGTLGLTSLRTYTFHDADLSNMSEYKMVRAIRHLTGFRTLEVGKCPKGCLSYGAKRLQDLEECPTRGCREKRFTLGKNCEKTERSTQRFHDPAPFVNALRAHPVIGPTLANAKPSDEVVDLYKASGSGSGSYPVVKRWVDGLHARRLYANGDLKPDDIPLATFSDGTEVLAHSNANRKVNTHISGVIPMTLPPELHEKSFLETLCQQLYIFEGERTYFSAARDRHVLCRDRIVACIADTLEQAALGNLVGARGLVSCLICSIISIPHYAPGNTKGYLPFCVPHAKAFENDEGVIVSVLDHPEWAGLVDTTTTFQTPGGRDVRLDNERNYKHYRRVGEAMKRHPTKLESLRRRTGISGEAPIEALDLFKDAYSTFLPLDYMHLIGINSGSTFINILVGDLDSKARRHSMTLTSDAIARMTRAQLLSRPYLARVEGVIVRPLAEKRKNCKAIERELFILRDLGPLSYQQFKEPEFERLTALTIRMFAAMKTSVFIDDSVDFFDRLPDVDRLEKLRLYELDEKGEVPITYTYLYVLIEQTLLLREKLLYD</sequence>
<evidence type="ECO:0000313" key="1">
    <source>
        <dbReference type="EMBL" id="SCZ94984.1"/>
    </source>
</evidence>
<dbReference type="OrthoDB" id="10392524at2759"/>
<dbReference type="EMBL" id="FMWP01000060">
    <property type="protein sequence ID" value="SCZ94984.1"/>
    <property type="molecule type" value="Genomic_DNA"/>
</dbReference>
<proteinExistence type="predicted"/>
<dbReference type="STRING" id="289078.A0A2X0MR99"/>
<name>A0A2X0MR99_9BASI</name>
<evidence type="ECO:0000313" key="2">
    <source>
        <dbReference type="Proteomes" id="UP000249723"/>
    </source>
</evidence>
<organism evidence="1 2">
    <name type="scientific">Microbotryum saponariae</name>
    <dbReference type="NCBI Taxonomy" id="289078"/>
    <lineage>
        <taxon>Eukaryota</taxon>
        <taxon>Fungi</taxon>
        <taxon>Dikarya</taxon>
        <taxon>Basidiomycota</taxon>
        <taxon>Pucciniomycotina</taxon>
        <taxon>Microbotryomycetes</taxon>
        <taxon>Microbotryales</taxon>
        <taxon>Microbotryaceae</taxon>
        <taxon>Microbotryum</taxon>
    </lineage>
</organism>
<dbReference type="Proteomes" id="UP000249723">
    <property type="component" value="Unassembled WGS sequence"/>
</dbReference>